<evidence type="ECO:0000256" key="7">
    <source>
        <dbReference type="SAM" id="MobiDB-lite"/>
    </source>
</evidence>
<evidence type="ECO:0000256" key="2">
    <source>
        <dbReference type="ARBA" id="ARBA00022676"/>
    </source>
</evidence>
<feature type="region of interest" description="Disordered" evidence="7">
    <location>
        <begin position="1"/>
        <end position="80"/>
    </location>
</feature>
<evidence type="ECO:0000256" key="4">
    <source>
        <dbReference type="ARBA" id="ARBA00022692"/>
    </source>
</evidence>
<feature type="compositionally biased region" description="Basic and acidic residues" evidence="7">
    <location>
        <begin position="40"/>
        <end position="52"/>
    </location>
</feature>
<evidence type="ECO:0000256" key="8">
    <source>
        <dbReference type="SAM" id="Phobius"/>
    </source>
</evidence>
<name>A0A081BBZ1_9HYPH</name>
<dbReference type="Pfam" id="PF05157">
    <property type="entry name" value="MshEN"/>
    <property type="match status" value="1"/>
</dbReference>
<dbReference type="CDD" id="cd06427">
    <property type="entry name" value="CESA_like_2"/>
    <property type="match status" value="1"/>
</dbReference>
<keyword evidence="11" id="KW-1185">Reference proteome</keyword>
<keyword evidence="4 8" id="KW-0812">Transmembrane</keyword>
<evidence type="ECO:0000313" key="10">
    <source>
        <dbReference type="EMBL" id="GAK45559.1"/>
    </source>
</evidence>
<comment type="caution">
    <text evidence="10">The sequence shown here is derived from an EMBL/GenBank/DDBJ whole genome shotgun (WGS) entry which is preliminary data.</text>
</comment>
<comment type="subcellular location">
    <subcellularLocation>
        <location evidence="1">Membrane</location>
        <topology evidence="1">Multi-pass membrane protein</topology>
    </subcellularLocation>
</comment>
<evidence type="ECO:0000256" key="5">
    <source>
        <dbReference type="ARBA" id="ARBA00022989"/>
    </source>
</evidence>
<dbReference type="InterPro" id="IPR037257">
    <property type="entry name" value="T2SS_E_N_sf"/>
</dbReference>
<feature type="compositionally biased region" description="Basic and acidic residues" evidence="7">
    <location>
        <begin position="11"/>
        <end position="26"/>
    </location>
</feature>
<feature type="transmembrane region" description="Helical" evidence="8">
    <location>
        <begin position="611"/>
        <end position="630"/>
    </location>
</feature>
<accession>A0A081BBZ1</accession>
<gene>
    <name evidence="10" type="ORF">M2A_2058</name>
</gene>
<dbReference type="RefSeq" id="WP_081875553.1">
    <property type="nucleotide sequence ID" value="NZ_BBIO01000010.1"/>
</dbReference>
<dbReference type="InterPro" id="IPR007831">
    <property type="entry name" value="T2SS_GspE_N"/>
</dbReference>
<dbReference type="EMBL" id="BBIO01000010">
    <property type="protein sequence ID" value="GAK45559.1"/>
    <property type="molecule type" value="Genomic_DNA"/>
</dbReference>
<dbReference type="AlphaFoldDB" id="A0A081BBZ1"/>
<keyword evidence="5 8" id="KW-1133">Transmembrane helix</keyword>
<evidence type="ECO:0000256" key="3">
    <source>
        <dbReference type="ARBA" id="ARBA00022679"/>
    </source>
</evidence>
<dbReference type="InterPro" id="IPR029044">
    <property type="entry name" value="Nucleotide-diphossugar_trans"/>
</dbReference>
<dbReference type="PANTHER" id="PTHR43867:SF2">
    <property type="entry name" value="CELLULOSE SYNTHASE CATALYTIC SUBUNIT A [UDP-FORMING]"/>
    <property type="match status" value="1"/>
</dbReference>
<reference evidence="10 11" key="1">
    <citation type="submission" date="2014-07" db="EMBL/GenBank/DDBJ databases">
        <title>Tepidicaulis marinum gen. nov., sp. nov., a novel marine bacterium denitrifying nitrate to nitrous oxide strictly under microaerobic conditions.</title>
        <authorList>
            <person name="Takeuchi M."/>
            <person name="Yamagishi T."/>
            <person name="Kamagata Y."/>
            <person name="Oshima K."/>
            <person name="Hattori M."/>
            <person name="Katayama T."/>
            <person name="Hanada S."/>
            <person name="Tamaki H."/>
            <person name="Marumo K."/>
            <person name="Maeda H."/>
            <person name="Nedachi M."/>
            <person name="Iwasaki W."/>
            <person name="Suwa Y."/>
            <person name="Sakata S."/>
        </authorList>
    </citation>
    <scope>NUCLEOTIDE SEQUENCE [LARGE SCALE GENOMIC DNA]</scope>
    <source>
        <strain evidence="10 11">MA2</strain>
    </source>
</reference>
<feature type="transmembrane region" description="Helical" evidence="8">
    <location>
        <begin position="249"/>
        <end position="269"/>
    </location>
</feature>
<evidence type="ECO:0000256" key="6">
    <source>
        <dbReference type="ARBA" id="ARBA00023136"/>
    </source>
</evidence>
<dbReference type="Gene3D" id="3.90.550.10">
    <property type="entry name" value="Spore Coat Polysaccharide Biosynthesis Protein SpsA, Chain A"/>
    <property type="match status" value="1"/>
</dbReference>
<feature type="transmembrane region" description="Helical" evidence="8">
    <location>
        <begin position="566"/>
        <end position="591"/>
    </location>
</feature>
<dbReference type="GO" id="GO:0016757">
    <property type="term" value="F:glycosyltransferase activity"/>
    <property type="evidence" value="ECO:0007669"/>
    <property type="project" value="UniProtKB-KW"/>
</dbReference>
<sequence length="687" mass="75714">MEAKGGAPKGAPKEAPKETPRGHDGRGTSTCAPRDAYQPGERRQPHSPERRSGGTYPIPPGTAASPAKEKTAHGLAETARPFASRTQPLFGQYLVKAGHISESALAAALQAQKKSHARLGETLIASGAIRALDLYRALGRQLGLPFVNLLEEPPEPALLKADELDFYLTHRCLPWRVLNGQEIFVASDPAAARRALEEAQRPALVFLTSPLDILWSLQKRFRHHLTHRARFALAKEAAHLSARKLVTPALKGSTFCLAAFCLAALFFFGPAMLGLINLIAGSTFLALAALRAFSLLYGVIPLKAPRERRREDALPVYTILVPLFREAAIIPGLAKALRALDYPPDKLDIKFVLEEGDSETLEAAKAARLPSHVEFIIVPKSKPLTKPKACNYALAFARGEFLVVYDAEDVPDPRQLRMALAAFDEGGPRMACVQGQLMFYNARENWLTRQSAIEYAALFELLLPALARFGLPFPLGGTSTHFRTALLRRAGAWDPFNVTEDADLGLRLHELGFRTAVIPSLTQEEATLTPAAWMRQRTRWLKGWMQTLLVRLRAPWRTARQLRPAAFVFSYVVLGGFVLAALLHPFIYLMALHWLLSGTGSMLAADPFAPFNLSVFAMGYGVTLAASAIAARQRFGLALACHVALSPLYWLMISAAAYRALWQLARQPDYWEKTEHGLSRLRPKEKP</sequence>
<keyword evidence="6 8" id="KW-0472">Membrane</keyword>
<evidence type="ECO:0000313" key="11">
    <source>
        <dbReference type="Proteomes" id="UP000028702"/>
    </source>
</evidence>
<dbReference type="eggNOG" id="COG1215">
    <property type="taxonomic scope" value="Bacteria"/>
</dbReference>
<organism evidence="10 11">
    <name type="scientific">Tepidicaulis marinus</name>
    <dbReference type="NCBI Taxonomy" id="1333998"/>
    <lineage>
        <taxon>Bacteria</taxon>
        <taxon>Pseudomonadati</taxon>
        <taxon>Pseudomonadota</taxon>
        <taxon>Alphaproteobacteria</taxon>
        <taxon>Hyphomicrobiales</taxon>
        <taxon>Parvibaculaceae</taxon>
        <taxon>Tepidicaulis</taxon>
    </lineage>
</organism>
<dbReference type="InterPro" id="IPR050321">
    <property type="entry name" value="Glycosyltr_2/OpgH_subfam"/>
</dbReference>
<feature type="transmembrane region" description="Helical" evidence="8">
    <location>
        <begin position="637"/>
        <end position="661"/>
    </location>
</feature>
<dbReference type="Pfam" id="PF13641">
    <property type="entry name" value="Glyco_tranf_2_3"/>
    <property type="match status" value="1"/>
</dbReference>
<dbReference type="SUPFAM" id="SSF160246">
    <property type="entry name" value="EspE N-terminal domain-like"/>
    <property type="match status" value="1"/>
</dbReference>
<proteinExistence type="predicted"/>
<keyword evidence="2" id="KW-0328">Glycosyltransferase</keyword>
<feature type="transmembrane region" description="Helical" evidence="8">
    <location>
        <begin position="275"/>
        <end position="300"/>
    </location>
</feature>
<evidence type="ECO:0000259" key="9">
    <source>
        <dbReference type="Pfam" id="PF05157"/>
    </source>
</evidence>
<keyword evidence="3 10" id="KW-0808">Transferase</keyword>
<evidence type="ECO:0000256" key="1">
    <source>
        <dbReference type="ARBA" id="ARBA00004141"/>
    </source>
</evidence>
<dbReference type="Proteomes" id="UP000028702">
    <property type="component" value="Unassembled WGS sequence"/>
</dbReference>
<dbReference type="STRING" id="1333998.M2A_2058"/>
<dbReference type="PANTHER" id="PTHR43867">
    <property type="entry name" value="CELLULOSE SYNTHASE CATALYTIC SUBUNIT A [UDP-FORMING]"/>
    <property type="match status" value="1"/>
</dbReference>
<feature type="domain" description="Type II secretion system protein GspE N-terminal" evidence="9">
    <location>
        <begin position="142"/>
        <end position="225"/>
    </location>
</feature>
<dbReference type="GO" id="GO:0016020">
    <property type="term" value="C:membrane"/>
    <property type="evidence" value="ECO:0007669"/>
    <property type="project" value="UniProtKB-SubCell"/>
</dbReference>
<protein>
    <submittedName>
        <fullName evidence="10">Glycosyl transferase family protein</fullName>
    </submittedName>
</protein>
<dbReference type="SUPFAM" id="SSF53448">
    <property type="entry name" value="Nucleotide-diphospho-sugar transferases"/>
    <property type="match status" value="1"/>
</dbReference>